<name>A0A485NWE7_LYNPA</name>
<protein>
    <submittedName>
        <fullName evidence="2">Polyadenylate-binding protein-interacting protein 1</fullName>
    </submittedName>
</protein>
<sequence>DPDYLEKYQELHEREDLFPDYEENGTDLLGASDPHSDDLDDVIDPEIEEVYEKFCLNSEHKEKQ</sequence>
<feature type="region of interest" description="Disordered" evidence="1">
    <location>
        <begin position="21"/>
        <end position="41"/>
    </location>
</feature>
<reference evidence="2 3" key="1">
    <citation type="submission" date="2019-01" db="EMBL/GenBank/DDBJ databases">
        <authorList>
            <person name="Alioto T."/>
            <person name="Alioto T."/>
        </authorList>
    </citation>
    <scope>NUCLEOTIDE SEQUENCE [LARGE SCALE GENOMIC DNA]</scope>
</reference>
<dbReference type="EMBL" id="CAAGRJ010022716">
    <property type="protein sequence ID" value="VFV36424.1"/>
    <property type="molecule type" value="Genomic_DNA"/>
</dbReference>
<feature type="non-terminal residue" evidence="2">
    <location>
        <position position="1"/>
    </location>
</feature>
<evidence type="ECO:0000256" key="1">
    <source>
        <dbReference type="SAM" id="MobiDB-lite"/>
    </source>
</evidence>
<proteinExistence type="predicted"/>
<dbReference type="AlphaFoldDB" id="A0A485NWE7"/>
<evidence type="ECO:0000313" key="3">
    <source>
        <dbReference type="Proteomes" id="UP000386466"/>
    </source>
</evidence>
<dbReference type="Proteomes" id="UP000386466">
    <property type="component" value="Unassembled WGS sequence"/>
</dbReference>
<gene>
    <name evidence="2" type="ORF">LYPA_23C002097</name>
</gene>
<accession>A0A485NWE7</accession>
<keyword evidence="3" id="KW-1185">Reference proteome</keyword>
<evidence type="ECO:0000313" key="2">
    <source>
        <dbReference type="EMBL" id="VFV36424.1"/>
    </source>
</evidence>
<organism evidence="2 3">
    <name type="scientific">Lynx pardinus</name>
    <name type="common">Iberian lynx</name>
    <name type="synonym">Felis pardina</name>
    <dbReference type="NCBI Taxonomy" id="191816"/>
    <lineage>
        <taxon>Eukaryota</taxon>
        <taxon>Metazoa</taxon>
        <taxon>Chordata</taxon>
        <taxon>Craniata</taxon>
        <taxon>Vertebrata</taxon>
        <taxon>Euteleostomi</taxon>
        <taxon>Mammalia</taxon>
        <taxon>Eutheria</taxon>
        <taxon>Laurasiatheria</taxon>
        <taxon>Carnivora</taxon>
        <taxon>Feliformia</taxon>
        <taxon>Felidae</taxon>
        <taxon>Felinae</taxon>
        <taxon>Lynx</taxon>
    </lineage>
</organism>